<dbReference type="InterPro" id="IPR012677">
    <property type="entry name" value="Nucleotide-bd_a/b_plait_sf"/>
</dbReference>
<proteinExistence type="predicted"/>
<dbReference type="PROSITE" id="PS50868">
    <property type="entry name" value="POST_SET"/>
    <property type="match status" value="1"/>
</dbReference>
<evidence type="ECO:0000256" key="12">
    <source>
        <dbReference type="ARBA" id="ARBA00044515"/>
    </source>
</evidence>
<evidence type="ECO:0000313" key="20">
    <source>
        <dbReference type="EMBL" id="KAJ2904832.1"/>
    </source>
</evidence>
<dbReference type="SUPFAM" id="SSF82199">
    <property type="entry name" value="SET domain"/>
    <property type="match status" value="1"/>
</dbReference>
<comment type="function">
    <text evidence="11">Catalytic component of the COMPASS (Set1C) complex that specifically mono-, di- and trimethylates histone H3 to form H3K4me1/2/3. Binds RNAs which might negatively affect its histone methyltransferase activity. COMPASS recognizes ubiquitinated H2B on one face of the nucleosome which stimulates the methylation of H3 on the opposing face.</text>
</comment>
<comment type="catalytic activity">
    <reaction evidence="14">
        <text>N(6)-methyl-L-lysyl(4)-[histone H3] + S-adenosyl-L-methionine = N(6),N(6)-dimethyl-L-lysyl(4)-[histone H3] + S-adenosyl-L-homocysteine + H(+)</text>
        <dbReference type="Rhea" id="RHEA:60268"/>
        <dbReference type="Rhea" id="RHEA-COMP:15540"/>
        <dbReference type="Rhea" id="RHEA-COMP:15543"/>
        <dbReference type="ChEBI" id="CHEBI:15378"/>
        <dbReference type="ChEBI" id="CHEBI:57856"/>
        <dbReference type="ChEBI" id="CHEBI:59789"/>
        <dbReference type="ChEBI" id="CHEBI:61929"/>
        <dbReference type="ChEBI" id="CHEBI:61976"/>
    </reaction>
</comment>
<dbReference type="Gene3D" id="2.170.270.10">
    <property type="entry name" value="SET domain"/>
    <property type="match status" value="1"/>
</dbReference>
<dbReference type="GO" id="GO:0048188">
    <property type="term" value="C:Set1C/COMPASS complex"/>
    <property type="evidence" value="ECO:0007669"/>
    <property type="project" value="InterPro"/>
</dbReference>
<name>A0AAD5WWL7_9PEZI</name>
<evidence type="ECO:0000256" key="17">
    <source>
        <dbReference type="SAM" id="MobiDB-lite"/>
    </source>
</evidence>
<keyword evidence="7 16" id="KW-0808">Transferase</keyword>
<evidence type="ECO:0000256" key="7">
    <source>
        <dbReference type="ARBA" id="ARBA00022679"/>
    </source>
</evidence>
<reference evidence="20" key="1">
    <citation type="submission" date="2022-07" db="EMBL/GenBank/DDBJ databases">
        <title>Draft genome sequence of Zalerion maritima ATCC 34329, a (micro)plastics degrading marine fungus.</title>
        <authorList>
            <person name="Paco A."/>
            <person name="Goncalves M.F.M."/>
            <person name="Rocha-Santos T.A.P."/>
            <person name="Alves A."/>
        </authorList>
    </citation>
    <scope>NUCLEOTIDE SEQUENCE</scope>
    <source>
        <strain evidence="20">ATCC 34329</strain>
    </source>
</reference>
<dbReference type="PROSITE" id="PS50280">
    <property type="entry name" value="SET"/>
    <property type="match status" value="1"/>
</dbReference>
<feature type="compositionally biased region" description="Basic residues" evidence="17">
    <location>
        <begin position="699"/>
        <end position="711"/>
    </location>
</feature>
<dbReference type="InterPro" id="IPR046341">
    <property type="entry name" value="SET_dom_sf"/>
</dbReference>
<evidence type="ECO:0000256" key="1">
    <source>
        <dbReference type="ARBA" id="ARBA00004123"/>
    </source>
</evidence>
<feature type="compositionally biased region" description="Basic and acidic residues" evidence="17">
    <location>
        <begin position="545"/>
        <end position="583"/>
    </location>
</feature>
<dbReference type="PIRSF" id="PIRSF037104">
    <property type="entry name" value="Histone_H3-K4_mtfrase_Set1_fun"/>
    <property type="match status" value="1"/>
</dbReference>
<dbReference type="Gene3D" id="3.30.70.330">
    <property type="match status" value="1"/>
</dbReference>
<organism evidence="20 21">
    <name type="scientific">Zalerion maritima</name>
    <dbReference type="NCBI Taxonomy" id="339359"/>
    <lineage>
        <taxon>Eukaryota</taxon>
        <taxon>Fungi</taxon>
        <taxon>Dikarya</taxon>
        <taxon>Ascomycota</taxon>
        <taxon>Pezizomycotina</taxon>
        <taxon>Sordariomycetes</taxon>
        <taxon>Lulworthiomycetidae</taxon>
        <taxon>Lulworthiales</taxon>
        <taxon>Lulworthiaceae</taxon>
        <taxon>Zalerion</taxon>
    </lineage>
</organism>
<dbReference type="GO" id="GO:0003676">
    <property type="term" value="F:nucleic acid binding"/>
    <property type="evidence" value="ECO:0007669"/>
    <property type="project" value="InterPro"/>
</dbReference>
<feature type="region of interest" description="Disordered" evidence="17">
    <location>
        <begin position="532"/>
        <end position="583"/>
    </location>
</feature>
<dbReference type="InterPro" id="IPR024657">
    <property type="entry name" value="COMPASS_Set1_N-SET"/>
</dbReference>
<feature type="compositionally biased region" description="Basic and acidic residues" evidence="17">
    <location>
        <begin position="870"/>
        <end position="891"/>
    </location>
</feature>
<feature type="compositionally biased region" description="Polar residues" evidence="17">
    <location>
        <begin position="128"/>
        <end position="175"/>
    </location>
</feature>
<dbReference type="InterPro" id="IPR044570">
    <property type="entry name" value="Set1-like"/>
</dbReference>
<comment type="subcellular location">
    <subcellularLocation>
        <location evidence="2">Chromosome</location>
    </subcellularLocation>
    <subcellularLocation>
        <location evidence="1 16">Nucleus</location>
    </subcellularLocation>
</comment>
<evidence type="ECO:0000256" key="9">
    <source>
        <dbReference type="ARBA" id="ARBA00022853"/>
    </source>
</evidence>
<dbReference type="AlphaFoldDB" id="A0AAD5WWL7"/>
<comment type="function">
    <text evidence="16">Catalytic component of the COMPASS (Set1C) complex that specifically mono-, di- and trimethylates histone H3 to form H3K4me1/2/3. COMPASS recognizes ubiquitinated H2B on one face of the nucleosome which stimulates the methylation of H3 on the opposing face.</text>
</comment>
<dbReference type="Pfam" id="PF00856">
    <property type="entry name" value="SET"/>
    <property type="match status" value="1"/>
</dbReference>
<evidence type="ECO:0000313" key="21">
    <source>
        <dbReference type="Proteomes" id="UP001201980"/>
    </source>
</evidence>
<keyword evidence="10 16" id="KW-0539">Nucleus</keyword>
<dbReference type="InterPro" id="IPR017111">
    <property type="entry name" value="Set1_fungi"/>
</dbReference>
<keyword evidence="8 16" id="KW-0949">S-adenosyl-L-methionine</keyword>
<comment type="caution">
    <text evidence="20">The sequence shown here is derived from an EMBL/GenBank/DDBJ whole genome shotgun (WGS) entry which is preliminary data.</text>
</comment>
<evidence type="ECO:0000259" key="18">
    <source>
        <dbReference type="PROSITE" id="PS50280"/>
    </source>
</evidence>
<evidence type="ECO:0000256" key="15">
    <source>
        <dbReference type="ARBA" id="ARBA00049129"/>
    </source>
</evidence>
<dbReference type="EMBL" id="JAKWBI020000043">
    <property type="protein sequence ID" value="KAJ2904832.1"/>
    <property type="molecule type" value="Genomic_DNA"/>
</dbReference>
<dbReference type="InterPro" id="IPR001214">
    <property type="entry name" value="SET_dom"/>
</dbReference>
<feature type="region of interest" description="Disordered" evidence="17">
    <location>
        <begin position="1"/>
        <end position="177"/>
    </location>
</feature>
<dbReference type="GO" id="GO:0032259">
    <property type="term" value="P:methylation"/>
    <property type="evidence" value="ECO:0007669"/>
    <property type="project" value="UniProtKB-KW"/>
</dbReference>
<gene>
    <name evidence="20" type="ORF">MKZ38_007024</name>
</gene>
<keyword evidence="6 16" id="KW-0489">Methyltransferase</keyword>
<evidence type="ECO:0000256" key="3">
    <source>
        <dbReference type="ARBA" id="ARBA00012182"/>
    </source>
</evidence>
<evidence type="ECO:0000256" key="8">
    <source>
        <dbReference type="ARBA" id="ARBA00022691"/>
    </source>
</evidence>
<comment type="subunit">
    <text evidence="12">Component of the Set1C/COMPASS complex.</text>
</comment>
<keyword evidence="21" id="KW-1185">Reference proteome</keyword>
<evidence type="ECO:0000256" key="10">
    <source>
        <dbReference type="ARBA" id="ARBA00023242"/>
    </source>
</evidence>
<feature type="region of interest" description="Disordered" evidence="17">
    <location>
        <begin position="812"/>
        <end position="924"/>
    </location>
</feature>
<evidence type="ECO:0000256" key="16">
    <source>
        <dbReference type="PIRNR" id="PIRNR037104"/>
    </source>
</evidence>
<protein>
    <recommendedName>
        <fullName evidence="4 16">Histone-lysine N-methyltransferase, H3 lysine-4 specific</fullName>
        <ecNumber evidence="3 16">2.1.1.354</ecNumber>
    </recommendedName>
</protein>
<dbReference type="GO" id="GO:0140999">
    <property type="term" value="F:histone H3K4 trimethyltransferase activity"/>
    <property type="evidence" value="ECO:0007669"/>
    <property type="project" value="UniProtKB-EC"/>
</dbReference>
<feature type="compositionally biased region" description="Basic and acidic residues" evidence="17">
    <location>
        <begin position="733"/>
        <end position="759"/>
    </location>
</feature>
<feature type="compositionally biased region" description="Polar residues" evidence="17">
    <location>
        <begin position="100"/>
        <end position="119"/>
    </location>
</feature>
<dbReference type="PANTHER" id="PTHR45814">
    <property type="entry name" value="HISTONE-LYSINE N-METHYLTRANSFERASE SETD1"/>
    <property type="match status" value="1"/>
</dbReference>
<dbReference type="EC" id="2.1.1.354" evidence="3 16"/>
<dbReference type="SUPFAM" id="SSF54928">
    <property type="entry name" value="RNA-binding domain, RBD"/>
    <property type="match status" value="1"/>
</dbReference>
<feature type="domain" description="SET" evidence="18">
    <location>
        <begin position="1114"/>
        <end position="1231"/>
    </location>
</feature>
<feature type="compositionally biased region" description="Basic and acidic residues" evidence="17">
    <location>
        <begin position="812"/>
        <end position="823"/>
    </location>
</feature>
<comment type="catalytic activity">
    <reaction evidence="13 16">
        <text>L-lysyl(4)-[histone H3] + 3 S-adenosyl-L-methionine = N(6),N(6),N(6)-trimethyl-L-lysyl(4)-[histone H3] + 3 S-adenosyl-L-homocysteine + 3 H(+)</text>
        <dbReference type="Rhea" id="RHEA:60260"/>
        <dbReference type="Rhea" id="RHEA-COMP:15537"/>
        <dbReference type="Rhea" id="RHEA-COMP:15547"/>
        <dbReference type="ChEBI" id="CHEBI:15378"/>
        <dbReference type="ChEBI" id="CHEBI:29969"/>
        <dbReference type="ChEBI" id="CHEBI:57856"/>
        <dbReference type="ChEBI" id="CHEBI:59789"/>
        <dbReference type="ChEBI" id="CHEBI:61961"/>
        <dbReference type="EC" id="2.1.1.354"/>
    </reaction>
</comment>
<dbReference type="Proteomes" id="UP001201980">
    <property type="component" value="Unassembled WGS sequence"/>
</dbReference>
<dbReference type="SMART" id="SM00508">
    <property type="entry name" value="PostSET"/>
    <property type="match status" value="1"/>
</dbReference>
<dbReference type="InterPro" id="IPR003616">
    <property type="entry name" value="Post-SET_dom"/>
</dbReference>
<evidence type="ECO:0000256" key="2">
    <source>
        <dbReference type="ARBA" id="ARBA00004286"/>
    </source>
</evidence>
<evidence type="ECO:0000256" key="13">
    <source>
        <dbReference type="ARBA" id="ARBA00047571"/>
    </source>
</evidence>
<evidence type="ECO:0000256" key="14">
    <source>
        <dbReference type="ARBA" id="ARBA00047583"/>
    </source>
</evidence>
<dbReference type="InterPro" id="IPR024636">
    <property type="entry name" value="SET_assoc"/>
</dbReference>
<keyword evidence="9 16" id="KW-0156">Chromatin regulator</keyword>
<feature type="compositionally biased region" description="Basic and acidic residues" evidence="17">
    <location>
        <begin position="16"/>
        <end position="31"/>
    </location>
</feature>
<feature type="compositionally biased region" description="Polar residues" evidence="17">
    <location>
        <begin position="39"/>
        <end position="57"/>
    </location>
</feature>
<feature type="region of interest" description="Disordered" evidence="17">
    <location>
        <begin position="393"/>
        <end position="449"/>
    </location>
</feature>
<dbReference type="Pfam" id="PF11764">
    <property type="entry name" value="N-SET"/>
    <property type="match status" value="1"/>
</dbReference>
<dbReference type="PANTHER" id="PTHR45814:SF2">
    <property type="entry name" value="HISTONE-LYSINE N-METHYLTRANSFERASE SETD1"/>
    <property type="match status" value="1"/>
</dbReference>
<evidence type="ECO:0000256" key="11">
    <source>
        <dbReference type="ARBA" id="ARBA00044492"/>
    </source>
</evidence>
<evidence type="ECO:0000256" key="6">
    <source>
        <dbReference type="ARBA" id="ARBA00022603"/>
    </source>
</evidence>
<feature type="compositionally biased region" description="Basic residues" evidence="17">
    <location>
        <begin position="854"/>
        <end position="869"/>
    </location>
</feature>
<comment type="subunit">
    <text evidence="16">Component of the COMPASS (Set1C) complex.</text>
</comment>
<dbReference type="SMART" id="SM00317">
    <property type="entry name" value="SET"/>
    <property type="match status" value="1"/>
</dbReference>
<feature type="region of interest" description="Disordered" evidence="17">
    <location>
        <begin position="639"/>
        <end position="787"/>
    </location>
</feature>
<evidence type="ECO:0000256" key="4">
    <source>
        <dbReference type="ARBA" id="ARBA00015839"/>
    </source>
</evidence>
<dbReference type="Pfam" id="PF11767">
    <property type="entry name" value="SET_assoc"/>
    <property type="match status" value="1"/>
</dbReference>
<feature type="compositionally biased region" description="Low complexity" evidence="17">
    <location>
        <begin position="58"/>
        <end position="71"/>
    </location>
</feature>
<accession>A0AAD5WWL7</accession>
<dbReference type="SMART" id="SM01291">
    <property type="entry name" value="N-SET"/>
    <property type="match status" value="1"/>
</dbReference>
<comment type="catalytic activity">
    <reaction evidence="15">
        <text>N(6),N(6)-dimethyl-L-lysyl(4)-[histone H3] + S-adenosyl-L-methionine = N(6),N(6),N(6)-trimethyl-L-lysyl(4)-[histone H3] + S-adenosyl-L-homocysteine + H(+)</text>
        <dbReference type="Rhea" id="RHEA:60272"/>
        <dbReference type="Rhea" id="RHEA-COMP:15537"/>
        <dbReference type="Rhea" id="RHEA-COMP:15540"/>
        <dbReference type="ChEBI" id="CHEBI:15378"/>
        <dbReference type="ChEBI" id="CHEBI:57856"/>
        <dbReference type="ChEBI" id="CHEBI:59789"/>
        <dbReference type="ChEBI" id="CHEBI:61961"/>
        <dbReference type="ChEBI" id="CHEBI:61976"/>
    </reaction>
</comment>
<dbReference type="GO" id="GO:0005694">
    <property type="term" value="C:chromosome"/>
    <property type="evidence" value="ECO:0007669"/>
    <property type="project" value="UniProtKB-SubCell"/>
</dbReference>
<keyword evidence="5 16" id="KW-0158">Chromosome</keyword>
<evidence type="ECO:0000256" key="5">
    <source>
        <dbReference type="ARBA" id="ARBA00022454"/>
    </source>
</evidence>
<evidence type="ECO:0000259" key="19">
    <source>
        <dbReference type="PROSITE" id="PS50868"/>
    </source>
</evidence>
<feature type="compositionally biased region" description="Polar residues" evidence="17">
    <location>
        <begin position="81"/>
        <end position="91"/>
    </location>
</feature>
<dbReference type="PROSITE" id="PS51572">
    <property type="entry name" value="SAM_MT43_1"/>
    <property type="match status" value="1"/>
</dbReference>
<feature type="domain" description="Post-SET" evidence="19">
    <location>
        <begin position="1240"/>
        <end position="1256"/>
    </location>
</feature>
<dbReference type="InterPro" id="IPR035979">
    <property type="entry name" value="RBD_domain_sf"/>
</dbReference>
<sequence>MTGASFAQFFPTASRAAKDRAMERERARGRTVESPIPQAGSTGHLASSHNDSAIFENTTLPSATTAARSSPAFPPAPSKSNGVSKASTSAAPNYGALNGCTPSPLNSNTLASSKGSSHPQKYPAYLPQTAQLTPPTSEESPAHSTSAARPTDQNFDMSAVPPTQTPNGTLPTPSTVERAPLRNPLLKSRGSKCVYDPLLDHKLSSSQQRKIKPIYKDISLDDDGAPPPDPRLAKGGRLNYINVDFHLPRSRLRHAPYVLRRYPYDPKTSVGPGPPTQIVVMGFNPLTTFSKIVAAFSAFGEIAESSNKMHPDNGSYLGFATFRYKNSTPSMSHPIAVSAIDAARRALRAMNGQRIESKAIRVEYDPDGRRSGRMLESILKKDAVKMARQTVITAPIVPPSSRPASRGSNVPPGPPPTAPRAPAAQRSVSRSGPQRPQAPEETSLEEQLKDRPYIFISTAHVPYMQSIVPHMKKRLRGFPFEDIRADRTGYFIVFPVSLLGRSEAERCNTNCHRTEFFNYTLHMKLSLGSSLLGSPITPRKRHPSRSPERPRPFVDPRRTEYERRRREDENDLDEEKRQRAKDFDPVKEAVERISREMRTQLIKRIQTHLSAPTIHKFLDPANPELAQVKRKHNIADFTNAPSIGIDSEAETPPNATPNSRADPSERRTGRLDITALPRIRKAIKTEGNTKRNKATGGASRRRGGRAFRSLHYRLPDLNDSEPESEDGSARVVSARDTEEPDSAPRSRMSPEADTFRDDWGQPDEDLMTEVSFPVTEPIAPPSRKRKLDMYPETIKKRLKKSDEELFGVTIERIDTESPRREQTEDIVIPDTADVTPSVATDRDSQTPAPEVPSKFKKKSAKSKKKSKKQIFKERKALKRQEEEQEAREKEAAAAAVVAETPTPSDDIRDKPRQSTPRKSAKPEKFIAKLNSGRFSIAPDTVADLPIDPKLSLSNISTVKVSFNDLPDASKLQRCPRSSGIKDPALWLWNQNRVRAMNLPSGAKTDPLKIDGYYVASSTGSARTDGIQKILNSEKSKYLPHHLKVQQARKEREATARVGKDTDIKKEIGKIVPKNNSRANRANNRRVAAELNDQKKAFGETSDVLRFNQLKKRKKPVKFDRSAIHNWGLFTLENIPKDDMIIEYVGEKVRQQISEIREQRYLKSGLGSSYLFRIDDNWVIDATKKGGIARFINHSCQPNCKANIIRVEGTKRIVIYALRDIAMNEELTYDYKFEREIGAVDRIPCLCGTAACKGFLN</sequence>